<reference evidence="1 2" key="1">
    <citation type="submission" date="2018-01" db="EMBL/GenBank/DDBJ databases">
        <title>Bacillus asahii Genome sequencing and assembly.</title>
        <authorList>
            <person name="Jiang H."/>
            <person name="Feng Y."/>
            <person name="Zhao F."/>
            <person name="Lin X."/>
        </authorList>
    </citation>
    <scope>NUCLEOTIDE SEQUENCE [LARGE SCALE GENOMIC DNA]</scope>
    <source>
        <strain evidence="1 2">OM18</strain>
    </source>
</reference>
<dbReference type="KEGG" id="pasa:BAOM_1398"/>
<sequence length="50" mass="5934">MFKNKGQKDFNHAYFTLELYIEDGIGTWRLHCSEDDTFNFFKLSPSEKPS</sequence>
<protein>
    <submittedName>
        <fullName evidence="1">Uncharacterized protein</fullName>
    </submittedName>
</protein>
<dbReference type="Proteomes" id="UP000283095">
    <property type="component" value="Chromosome"/>
</dbReference>
<evidence type="ECO:0000313" key="2">
    <source>
        <dbReference type="Proteomes" id="UP000283095"/>
    </source>
</evidence>
<dbReference type="EMBL" id="CP026095">
    <property type="protein sequence ID" value="AZV42008.1"/>
    <property type="molecule type" value="Genomic_DNA"/>
</dbReference>
<gene>
    <name evidence="1" type="ORF">BAOM_1398</name>
</gene>
<organism evidence="1 2">
    <name type="scientific">Peribacillus asahii</name>
    <dbReference type="NCBI Taxonomy" id="228899"/>
    <lineage>
        <taxon>Bacteria</taxon>
        <taxon>Bacillati</taxon>
        <taxon>Bacillota</taxon>
        <taxon>Bacilli</taxon>
        <taxon>Bacillales</taxon>
        <taxon>Bacillaceae</taxon>
        <taxon>Peribacillus</taxon>
    </lineage>
</organism>
<evidence type="ECO:0000313" key="1">
    <source>
        <dbReference type="EMBL" id="AZV42008.1"/>
    </source>
</evidence>
<dbReference type="AlphaFoldDB" id="A0A3Q9RL47"/>
<name>A0A3Q9RL47_9BACI</name>
<accession>A0A3Q9RL47</accession>
<proteinExistence type="predicted"/>